<dbReference type="Pfam" id="PF07727">
    <property type="entry name" value="RVT_2"/>
    <property type="match status" value="1"/>
</dbReference>
<dbReference type="PANTHER" id="PTHR11439:SF517">
    <property type="entry name" value="CYSTEINE-RICH RLK (RECEPTOR-LIKE PROTEIN KINASE) 8"/>
    <property type="match status" value="1"/>
</dbReference>
<feature type="domain" description="Reverse transcriptase Ty1/copia-type" evidence="1">
    <location>
        <begin position="1"/>
        <end position="160"/>
    </location>
</feature>
<dbReference type="AlphaFoldDB" id="A0A1S3XCM6"/>
<accession>A0A1S3XCM6</accession>
<protein>
    <submittedName>
        <fullName evidence="2">Uncharacterized mitochondrial protein AtMg00810-like</fullName>
    </submittedName>
</protein>
<evidence type="ECO:0000259" key="1">
    <source>
        <dbReference type="Pfam" id="PF07727"/>
    </source>
</evidence>
<dbReference type="InterPro" id="IPR043502">
    <property type="entry name" value="DNA/RNA_pol_sf"/>
</dbReference>
<sequence length="289" mass="33595">MDMKSVFLTAVLEEEVYVEQPASYVKRSQENKVYRLKKALYGLKQATRASDSYFIGHEFQRCPYKYTLYIKFKPGEDILIVCLYVEDLIFTGNNPKLIPEFREATISQFEMNDLGLMSYFLGIEVSQLDSGIFISQKKYAGDILKGFNMDRTKPILTPVEEKLKLVRDEAGDFVDATYFRKLVGSIRYLTSTRPDINYLVGLISRFMETTRQSHLQVAKRILRYIQGAQTNSIFYSKTNDSSLLGFTDSDWLVIQYKEKVLLAMHFIWVLVYFIGLPKSNKLLLYQQLK</sequence>
<dbReference type="OrthoDB" id="1740642at2759"/>
<dbReference type="RefSeq" id="XP_016437498.1">
    <property type="nucleotide sequence ID" value="XM_016582012.1"/>
</dbReference>
<organism evidence="2">
    <name type="scientific">Nicotiana tabacum</name>
    <name type="common">Common tobacco</name>
    <dbReference type="NCBI Taxonomy" id="4097"/>
    <lineage>
        <taxon>Eukaryota</taxon>
        <taxon>Viridiplantae</taxon>
        <taxon>Streptophyta</taxon>
        <taxon>Embryophyta</taxon>
        <taxon>Tracheophyta</taxon>
        <taxon>Spermatophyta</taxon>
        <taxon>Magnoliopsida</taxon>
        <taxon>eudicotyledons</taxon>
        <taxon>Gunneridae</taxon>
        <taxon>Pentapetalae</taxon>
        <taxon>asterids</taxon>
        <taxon>lamiids</taxon>
        <taxon>Solanales</taxon>
        <taxon>Solanaceae</taxon>
        <taxon>Nicotianoideae</taxon>
        <taxon>Nicotianeae</taxon>
        <taxon>Nicotiana</taxon>
    </lineage>
</organism>
<dbReference type="KEGG" id="nta:107763525"/>
<dbReference type="SUPFAM" id="SSF56672">
    <property type="entry name" value="DNA/RNA polymerases"/>
    <property type="match status" value="1"/>
</dbReference>
<reference evidence="2" key="1">
    <citation type="submission" date="2025-08" db="UniProtKB">
        <authorList>
            <consortium name="RefSeq"/>
        </authorList>
    </citation>
    <scope>IDENTIFICATION</scope>
</reference>
<dbReference type="InterPro" id="IPR013103">
    <property type="entry name" value="RVT_2"/>
</dbReference>
<dbReference type="PaxDb" id="4097-A0A1S3XCM6"/>
<evidence type="ECO:0000313" key="2">
    <source>
        <dbReference type="RefSeq" id="XP_016437498.1"/>
    </source>
</evidence>
<name>A0A1S3XCM6_TOBAC</name>
<dbReference type="PANTHER" id="PTHR11439">
    <property type="entry name" value="GAG-POL-RELATED RETROTRANSPOSON"/>
    <property type="match status" value="1"/>
</dbReference>
<gene>
    <name evidence="2" type="primary">LOC107763525</name>
</gene>
<proteinExistence type="predicted"/>
<dbReference type="STRING" id="4097.A0A1S3XCM6"/>